<gene>
    <name evidence="7" type="ORF">H9865_08190</name>
</gene>
<reference evidence="7" key="2">
    <citation type="submission" date="2021-04" db="EMBL/GenBank/DDBJ databases">
        <authorList>
            <person name="Gilroy R."/>
        </authorList>
    </citation>
    <scope>NUCLEOTIDE SEQUENCE</scope>
    <source>
        <strain evidence="7">2239</strain>
    </source>
</reference>
<organism evidence="7 8">
    <name type="scientific">Candidatus Allofournierella pullicola</name>
    <dbReference type="NCBI Taxonomy" id="2838596"/>
    <lineage>
        <taxon>Bacteria</taxon>
        <taxon>Bacillati</taxon>
        <taxon>Bacillota</taxon>
        <taxon>Clostridia</taxon>
        <taxon>Eubacteriales</taxon>
        <taxon>Oscillospiraceae</taxon>
        <taxon>Allofournierella</taxon>
    </lineage>
</organism>
<name>A0A9D1V4Q3_9FIRM</name>
<feature type="transmembrane region" description="Helical" evidence="6">
    <location>
        <begin position="173"/>
        <end position="195"/>
    </location>
</feature>
<protein>
    <submittedName>
        <fullName evidence="7">Polysaccharide biosynthesis C-terminal domain-containing protein</fullName>
    </submittedName>
</protein>
<keyword evidence="3 6" id="KW-0812">Transmembrane</keyword>
<evidence type="ECO:0000256" key="5">
    <source>
        <dbReference type="ARBA" id="ARBA00023136"/>
    </source>
</evidence>
<dbReference type="InterPro" id="IPR050833">
    <property type="entry name" value="Poly_Biosynth_Transport"/>
</dbReference>
<feature type="transmembrane region" description="Helical" evidence="6">
    <location>
        <begin position="386"/>
        <end position="405"/>
    </location>
</feature>
<feature type="transmembrane region" description="Helical" evidence="6">
    <location>
        <begin position="417"/>
        <end position="435"/>
    </location>
</feature>
<keyword evidence="5 6" id="KW-0472">Membrane</keyword>
<keyword evidence="4 6" id="KW-1133">Transmembrane helix</keyword>
<dbReference type="GO" id="GO:0005886">
    <property type="term" value="C:plasma membrane"/>
    <property type="evidence" value="ECO:0007669"/>
    <property type="project" value="UniProtKB-SubCell"/>
</dbReference>
<accession>A0A9D1V4Q3</accession>
<feature type="transmembrane region" description="Helical" evidence="6">
    <location>
        <begin position="330"/>
        <end position="348"/>
    </location>
</feature>
<evidence type="ECO:0000313" key="7">
    <source>
        <dbReference type="EMBL" id="HIX06062.1"/>
    </source>
</evidence>
<evidence type="ECO:0000256" key="3">
    <source>
        <dbReference type="ARBA" id="ARBA00022692"/>
    </source>
</evidence>
<sequence length="474" mass="53093">MPLDAKYKRLANNTLLFAISNFSAKLLSIVLQPYITFAMGQVEEVGITKLVQNIGSLLIPLVSMGVSYAIIRFGLDEKVKKGAVFTDGLLTILTGFFIMLCCYPLLRFIPLFAEYAPFLYIHVLVSCLRTWCTQFVRSRQLNRLVAVDGVLCSATNLGFTILFLSGFHMGAKGYVLAIICSDALSALFVFFIAGLGRYLRPRFHSTALWKQMLAYSLPMVPAQISFWVINASDLFFVQAMCDGYQDQAGTYWTGLLGVGYFLPTILSVLGTIFYEAWQLSAVTELEGRQRFFSRVFGLYQSLLFCCCAGIILLCRPLMFIFKANFFDAWQFVPLLAIGTLFSCLNQFLNSIYMVEKRSTLSLYTMLAGALVNCLLNWLFIPVMGPVGVTLASFLSYFVVFILRAVNTRGLLAIDFAPLRLTFNLTMVLAEAGLMIYQTPYWPLWCTLITVGVCAFNFQGVVGIVLQLLGKRRRA</sequence>
<reference evidence="7" key="1">
    <citation type="journal article" date="2021" name="PeerJ">
        <title>Extensive microbial diversity within the chicken gut microbiome revealed by metagenomics and culture.</title>
        <authorList>
            <person name="Gilroy R."/>
            <person name="Ravi A."/>
            <person name="Getino M."/>
            <person name="Pursley I."/>
            <person name="Horton D.L."/>
            <person name="Alikhan N.F."/>
            <person name="Baker D."/>
            <person name="Gharbi K."/>
            <person name="Hall N."/>
            <person name="Watson M."/>
            <person name="Adriaenssens E.M."/>
            <person name="Foster-Nyarko E."/>
            <person name="Jarju S."/>
            <person name="Secka A."/>
            <person name="Antonio M."/>
            <person name="Oren A."/>
            <person name="Chaudhuri R.R."/>
            <person name="La Ragione R."/>
            <person name="Hildebrand F."/>
            <person name="Pallen M.J."/>
        </authorList>
    </citation>
    <scope>NUCLEOTIDE SEQUENCE</scope>
    <source>
        <strain evidence="7">2239</strain>
    </source>
</reference>
<feature type="transmembrane region" description="Helical" evidence="6">
    <location>
        <begin position="144"/>
        <end position="167"/>
    </location>
</feature>
<dbReference type="Proteomes" id="UP000824193">
    <property type="component" value="Unassembled WGS sequence"/>
</dbReference>
<feature type="transmembrane region" description="Helical" evidence="6">
    <location>
        <begin position="360"/>
        <end position="380"/>
    </location>
</feature>
<dbReference type="PANTHER" id="PTHR30250:SF11">
    <property type="entry name" value="O-ANTIGEN TRANSPORTER-RELATED"/>
    <property type="match status" value="1"/>
</dbReference>
<keyword evidence="2" id="KW-1003">Cell membrane</keyword>
<feature type="transmembrane region" description="Helical" evidence="6">
    <location>
        <begin position="83"/>
        <end position="106"/>
    </location>
</feature>
<dbReference type="PANTHER" id="PTHR30250">
    <property type="entry name" value="PST FAMILY PREDICTED COLANIC ACID TRANSPORTER"/>
    <property type="match status" value="1"/>
</dbReference>
<feature type="transmembrane region" description="Helical" evidence="6">
    <location>
        <begin position="207"/>
        <end position="229"/>
    </location>
</feature>
<evidence type="ECO:0000313" key="8">
    <source>
        <dbReference type="Proteomes" id="UP000824193"/>
    </source>
</evidence>
<evidence type="ECO:0000256" key="4">
    <source>
        <dbReference type="ARBA" id="ARBA00022989"/>
    </source>
</evidence>
<feature type="transmembrane region" description="Helical" evidence="6">
    <location>
        <begin position="15"/>
        <end position="35"/>
    </location>
</feature>
<comment type="caution">
    <text evidence="7">The sequence shown here is derived from an EMBL/GenBank/DDBJ whole genome shotgun (WGS) entry which is preliminary data.</text>
</comment>
<dbReference type="EMBL" id="DXFW01000023">
    <property type="protein sequence ID" value="HIX06062.1"/>
    <property type="molecule type" value="Genomic_DNA"/>
</dbReference>
<feature type="transmembrane region" description="Helical" evidence="6">
    <location>
        <begin position="441"/>
        <end position="468"/>
    </location>
</feature>
<feature type="transmembrane region" description="Helical" evidence="6">
    <location>
        <begin position="249"/>
        <end position="274"/>
    </location>
</feature>
<evidence type="ECO:0000256" key="6">
    <source>
        <dbReference type="SAM" id="Phobius"/>
    </source>
</evidence>
<feature type="transmembrane region" description="Helical" evidence="6">
    <location>
        <begin position="112"/>
        <end position="132"/>
    </location>
</feature>
<feature type="transmembrane region" description="Helical" evidence="6">
    <location>
        <begin position="50"/>
        <end position="71"/>
    </location>
</feature>
<feature type="transmembrane region" description="Helical" evidence="6">
    <location>
        <begin position="295"/>
        <end position="318"/>
    </location>
</feature>
<proteinExistence type="predicted"/>
<dbReference type="AlphaFoldDB" id="A0A9D1V4Q3"/>
<evidence type="ECO:0000256" key="1">
    <source>
        <dbReference type="ARBA" id="ARBA00004651"/>
    </source>
</evidence>
<evidence type="ECO:0000256" key="2">
    <source>
        <dbReference type="ARBA" id="ARBA00022475"/>
    </source>
</evidence>
<comment type="subcellular location">
    <subcellularLocation>
        <location evidence="1">Cell membrane</location>
        <topology evidence="1">Multi-pass membrane protein</topology>
    </subcellularLocation>
</comment>